<organism evidence="2 3">
    <name type="scientific">Tanacetum coccineum</name>
    <dbReference type="NCBI Taxonomy" id="301880"/>
    <lineage>
        <taxon>Eukaryota</taxon>
        <taxon>Viridiplantae</taxon>
        <taxon>Streptophyta</taxon>
        <taxon>Embryophyta</taxon>
        <taxon>Tracheophyta</taxon>
        <taxon>Spermatophyta</taxon>
        <taxon>Magnoliopsida</taxon>
        <taxon>eudicotyledons</taxon>
        <taxon>Gunneridae</taxon>
        <taxon>Pentapetalae</taxon>
        <taxon>asterids</taxon>
        <taxon>campanulids</taxon>
        <taxon>Asterales</taxon>
        <taxon>Asteraceae</taxon>
        <taxon>Asteroideae</taxon>
        <taxon>Anthemideae</taxon>
        <taxon>Anthemidinae</taxon>
        <taxon>Tanacetum</taxon>
    </lineage>
</organism>
<sequence length="391" mass="43647">MLTRLVALLLVTLSRSSATEVEYHGVANVIAETAWIRNLLRELHAPLFTTTIAIVTMSTRYFVCNFVASGQVRVLHVPSWFQYDIFTKGLGYIIYTAADGDVLHHRRFMRQGLMNSSNQMVSTASVVLSAASIICELMLPIQICEPSGSNVLINNLDAGNPLHVQNSDNSSFVLIPFKLLAGYASSDVLSAQWDKCNAIVLTWIMNSVSYDVYMSLVYSDNYAFVWEELQETYDKVNGLAVYNLLQKINTVKQGGSIIADYYHRLNSLWREFDALTKLPKCTCEPVESALFTRDPLPDAKDAYNTVSREESHRGVRESSGVSETKMNATSFAAKSYYELIGFPPGFKKFANNAYSAKQPYNANVDVKCDKKASISPYSSGFTPEQMKKLLS</sequence>
<dbReference type="Proteomes" id="UP001151760">
    <property type="component" value="Unassembled WGS sequence"/>
</dbReference>
<feature type="signal peptide" evidence="1">
    <location>
        <begin position="1"/>
        <end position="18"/>
    </location>
</feature>
<accession>A0ABQ4WR27</accession>
<feature type="chain" id="PRO_5046889255" evidence="1">
    <location>
        <begin position="19"/>
        <end position="391"/>
    </location>
</feature>
<reference evidence="2" key="1">
    <citation type="journal article" date="2022" name="Int. J. Mol. Sci.">
        <title>Draft Genome of Tanacetum Coccineum: Genomic Comparison of Closely Related Tanacetum-Family Plants.</title>
        <authorList>
            <person name="Yamashiro T."/>
            <person name="Shiraishi A."/>
            <person name="Nakayama K."/>
            <person name="Satake H."/>
        </authorList>
    </citation>
    <scope>NUCLEOTIDE SEQUENCE</scope>
</reference>
<dbReference type="EMBL" id="BQNB010008860">
    <property type="protein sequence ID" value="GJS55302.1"/>
    <property type="molecule type" value="Genomic_DNA"/>
</dbReference>
<dbReference type="PANTHER" id="PTHR37610:SF78">
    <property type="entry name" value="GAG-POLYPEPTIDE OF LTR COPIA-TYPE-RELATED"/>
    <property type="match status" value="1"/>
</dbReference>
<gene>
    <name evidence="2" type="ORF">Tco_0628664</name>
</gene>
<evidence type="ECO:0000313" key="3">
    <source>
        <dbReference type="Proteomes" id="UP001151760"/>
    </source>
</evidence>
<evidence type="ECO:0000256" key="1">
    <source>
        <dbReference type="SAM" id="SignalP"/>
    </source>
</evidence>
<name>A0ABQ4WR27_9ASTR</name>
<reference evidence="2" key="2">
    <citation type="submission" date="2022-01" db="EMBL/GenBank/DDBJ databases">
        <authorList>
            <person name="Yamashiro T."/>
            <person name="Shiraishi A."/>
            <person name="Satake H."/>
            <person name="Nakayama K."/>
        </authorList>
    </citation>
    <scope>NUCLEOTIDE SEQUENCE</scope>
</reference>
<dbReference type="PANTHER" id="PTHR37610">
    <property type="entry name" value="CCHC-TYPE DOMAIN-CONTAINING PROTEIN"/>
    <property type="match status" value="1"/>
</dbReference>
<comment type="caution">
    <text evidence="2">The sequence shown here is derived from an EMBL/GenBank/DDBJ whole genome shotgun (WGS) entry which is preliminary data.</text>
</comment>
<keyword evidence="3" id="KW-1185">Reference proteome</keyword>
<evidence type="ECO:0000313" key="2">
    <source>
        <dbReference type="EMBL" id="GJS55302.1"/>
    </source>
</evidence>
<keyword evidence="1" id="KW-0732">Signal</keyword>
<protein>
    <submittedName>
        <fullName evidence="2">Ribonuclease H-like domain-containing protein</fullName>
    </submittedName>
</protein>
<proteinExistence type="predicted"/>